<keyword evidence="5" id="KW-0769">Symport</keyword>
<evidence type="ECO:0000256" key="6">
    <source>
        <dbReference type="ARBA" id="ARBA00022989"/>
    </source>
</evidence>
<organism evidence="10">
    <name type="scientific">Cyprideis torosa</name>
    <dbReference type="NCBI Taxonomy" id="163714"/>
    <lineage>
        <taxon>Eukaryota</taxon>
        <taxon>Metazoa</taxon>
        <taxon>Ecdysozoa</taxon>
        <taxon>Arthropoda</taxon>
        <taxon>Crustacea</taxon>
        <taxon>Oligostraca</taxon>
        <taxon>Ostracoda</taxon>
        <taxon>Podocopa</taxon>
        <taxon>Podocopida</taxon>
        <taxon>Cytherocopina</taxon>
        <taxon>Cytheroidea</taxon>
        <taxon>Cytherideidae</taxon>
        <taxon>Cyprideis</taxon>
    </lineage>
</organism>
<keyword evidence="8" id="KW-0915">Sodium</keyword>
<sequence>MVPIARGFGWTMTLIPYFVSFYYANILALVLRYFAASIASPGWKECGFEELGSTYNTKACFTQQQFKECREQKYSSATFWNNECVDVLSFCEENENICKDKVSTCVSTLMKYANRTHCKNQSATDDSFKFVRVEDAVEYQTAAEEYFTYQVTGLGDDPSWGDYGKPHWDLVLCLLAVWIMTGLGITFGPDFMGKIMTFLGIFPFFILVLMLIYVSTLPGVTDGIIFYLQPDTSKGLQLEAWNAAMRQVFFTLSLAQNLIPHFSSYNAFYSNIPRNAAMVTISDTGMSILSGFVVFMILGYYAFFSGKDVADVTSSGFSLAFVTFPEATNHIPGTQFWAALFFILLYIVGLNSNWGVTWTYVGYKSPHYEEYEFEWPLVLLWWLIYFALVMPTILIGAYQVYDIVFVKGGSWKELFRPTALWGPTEDALLKVGPQTTSVAYRRVAKEERGEGALLLAGCVTGNSEDRNFICVSRRVK</sequence>
<reference evidence="10" key="1">
    <citation type="submission" date="2020-11" db="EMBL/GenBank/DDBJ databases">
        <authorList>
            <person name="Tran Van P."/>
        </authorList>
    </citation>
    <scope>NUCLEOTIDE SEQUENCE</scope>
</reference>
<keyword evidence="9" id="KW-1015">Disulfide bond</keyword>
<keyword evidence="8" id="KW-0479">Metal-binding</keyword>
<accession>A0A7R8WCX3</accession>
<dbReference type="PANTHER" id="PTHR11616:SF326">
    <property type="entry name" value="SODIUM-DEPENDENT TRANSPORTER SNF-5"/>
    <property type="match status" value="1"/>
</dbReference>
<dbReference type="InterPro" id="IPR000175">
    <property type="entry name" value="Na/ntran_symport"/>
</dbReference>
<dbReference type="GO" id="GO:0005332">
    <property type="term" value="F:gamma-aminobutyric acid:sodium:chloride symporter activity"/>
    <property type="evidence" value="ECO:0007669"/>
    <property type="project" value="TreeGrafter"/>
</dbReference>
<evidence type="ECO:0000313" key="10">
    <source>
        <dbReference type="EMBL" id="CAD7226480.1"/>
    </source>
</evidence>
<feature type="binding site" evidence="8">
    <location>
        <position position="352"/>
    </location>
    <ligand>
        <name>Na(+)</name>
        <dbReference type="ChEBI" id="CHEBI:29101"/>
        <label>2</label>
    </ligand>
</feature>
<dbReference type="GO" id="GO:0043005">
    <property type="term" value="C:neuron projection"/>
    <property type="evidence" value="ECO:0007669"/>
    <property type="project" value="TreeGrafter"/>
</dbReference>
<dbReference type="Pfam" id="PF00209">
    <property type="entry name" value="SNF"/>
    <property type="match status" value="2"/>
</dbReference>
<dbReference type="OrthoDB" id="6581954at2759"/>
<evidence type="ECO:0000256" key="9">
    <source>
        <dbReference type="PIRSR" id="PIRSR600175-2"/>
    </source>
</evidence>
<name>A0A7R8WCX3_9CRUS</name>
<keyword evidence="7" id="KW-0472">Membrane</keyword>
<dbReference type="AlphaFoldDB" id="A0A7R8WCX3"/>
<keyword evidence="4" id="KW-0812">Transmembrane</keyword>
<gene>
    <name evidence="10" type="ORF">CTOB1V02_LOCUS4398</name>
</gene>
<evidence type="ECO:0000256" key="2">
    <source>
        <dbReference type="ARBA" id="ARBA00006459"/>
    </source>
</evidence>
<dbReference type="InterPro" id="IPR037272">
    <property type="entry name" value="SNS_sf"/>
</dbReference>
<evidence type="ECO:0000256" key="7">
    <source>
        <dbReference type="ARBA" id="ARBA00023136"/>
    </source>
</evidence>
<dbReference type="GO" id="GO:0005886">
    <property type="term" value="C:plasma membrane"/>
    <property type="evidence" value="ECO:0007669"/>
    <property type="project" value="TreeGrafter"/>
</dbReference>
<keyword evidence="3" id="KW-0813">Transport</keyword>
<dbReference type="SUPFAM" id="SSF161070">
    <property type="entry name" value="SNF-like"/>
    <property type="match status" value="1"/>
</dbReference>
<feature type="disulfide bond" evidence="9">
    <location>
        <begin position="46"/>
        <end position="60"/>
    </location>
</feature>
<evidence type="ECO:0000256" key="1">
    <source>
        <dbReference type="ARBA" id="ARBA00004141"/>
    </source>
</evidence>
<evidence type="ECO:0000256" key="8">
    <source>
        <dbReference type="PIRSR" id="PIRSR600175-1"/>
    </source>
</evidence>
<dbReference type="GO" id="GO:0046872">
    <property type="term" value="F:metal ion binding"/>
    <property type="evidence" value="ECO:0007669"/>
    <property type="project" value="UniProtKB-KW"/>
</dbReference>
<comment type="subcellular location">
    <subcellularLocation>
        <location evidence="1">Membrane</location>
        <topology evidence="1">Multi-pass membrane protein</topology>
    </subcellularLocation>
</comment>
<protein>
    <submittedName>
        <fullName evidence="10">Uncharacterized protein</fullName>
    </submittedName>
</protein>
<dbReference type="PROSITE" id="PS50267">
    <property type="entry name" value="NA_NEUROTRAN_SYMP_3"/>
    <property type="match status" value="1"/>
</dbReference>
<dbReference type="EMBL" id="OB660840">
    <property type="protein sequence ID" value="CAD7226480.1"/>
    <property type="molecule type" value="Genomic_DNA"/>
</dbReference>
<evidence type="ECO:0000256" key="4">
    <source>
        <dbReference type="ARBA" id="ARBA00022692"/>
    </source>
</evidence>
<keyword evidence="6" id="KW-1133">Transmembrane helix</keyword>
<proteinExistence type="inferred from homology"/>
<evidence type="ECO:0000256" key="3">
    <source>
        <dbReference type="ARBA" id="ARBA00022448"/>
    </source>
</evidence>
<dbReference type="PANTHER" id="PTHR11616">
    <property type="entry name" value="SODIUM/CHLORIDE DEPENDENT TRANSPORTER"/>
    <property type="match status" value="1"/>
</dbReference>
<evidence type="ECO:0000256" key="5">
    <source>
        <dbReference type="ARBA" id="ARBA00022847"/>
    </source>
</evidence>
<dbReference type="PRINTS" id="PR00176">
    <property type="entry name" value="NANEUSMPORT"/>
</dbReference>
<comment type="similarity">
    <text evidence="2">Belongs to the sodium:neurotransmitter symporter (SNF) (TC 2.A.22) family.</text>
</comment>